<dbReference type="Pfam" id="PF08711">
    <property type="entry name" value="Med26"/>
    <property type="match status" value="1"/>
</dbReference>
<comment type="similarity">
    <text evidence="2">Belongs to the Mediator complex subunit 26 family.</text>
</comment>
<evidence type="ECO:0000313" key="12">
    <source>
        <dbReference type="Ensembl" id="ENSCCRP00000173118.1"/>
    </source>
</evidence>
<keyword evidence="4" id="KW-0805">Transcription regulation</keyword>
<dbReference type="GO" id="GO:0003712">
    <property type="term" value="F:transcription coregulator activity"/>
    <property type="evidence" value="ECO:0007669"/>
    <property type="project" value="TreeGrafter"/>
</dbReference>
<keyword evidence="7 10" id="KW-0539">Nucleus</keyword>
<feature type="domain" description="TFIIS N-terminal" evidence="11">
    <location>
        <begin position="13"/>
        <end position="88"/>
    </location>
</feature>
<sequence>MKRASSRPHQLKEQLLRAINGQNSQIQNTMAVLDVICCLEKYPMTKEALVETRLGKLINDVRKRSTDEDLVKRLKNLIRRWQRLVEVNEVAAKELSSFADDSTSAECIPGSTQTLTENNSRTLFHSTMSERAEISGSVPDKTIKYPNNFRKSKIPVRAIKPYSSSIEHLQQSTSWRTSLSNHHSQNTIIKDQHESVRNAASTSHNNEKHFLVAKEPARSTSITSDLSNSSIQDSYIKLQQPSDLLNILKPATLNSNLDEVSNTVTDTNIRGFEDKMRKKQHNSHTVKLDGEDSNKTAQLQAGKLAYNPHTQQIKPILSKTFTEDCQRSTGSEIQDSEHLENSLRSFQQKNTREMSQSRMIQNSLLISEKSGMSFSVGENIKQQIKNSNECRKTHGFIPEFPVTDLPGVSREVTEQDLVRIRSQRWHGVNGCYDNQNIWYDWTQSITLDPYGDGSKLKILPYVGIDYRQSF</sequence>
<evidence type="ECO:0000256" key="9">
    <source>
        <dbReference type="ARBA" id="ARBA00031968"/>
    </source>
</evidence>
<proteinExistence type="inferred from homology"/>
<evidence type="ECO:0000256" key="2">
    <source>
        <dbReference type="ARBA" id="ARBA00009681"/>
    </source>
</evidence>
<dbReference type="GO" id="GO:0006357">
    <property type="term" value="P:regulation of transcription by RNA polymerase II"/>
    <property type="evidence" value="ECO:0007669"/>
    <property type="project" value="InterPro"/>
</dbReference>
<evidence type="ECO:0000256" key="6">
    <source>
        <dbReference type="ARBA" id="ARBA00023163"/>
    </source>
</evidence>
<evidence type="ECO:0000256" key="5">
    <source>
        <dbReference type="ARBA" id="ARBA00023159"/>
    </source>
</evidence>
<dbReference type="Proteomes" id="UP001108240">
    <property type="component" value="Unplaced"/>
</dbReference>
<dbReference type="GeneTree" id="ENSGT00390000000259"/>
<dbReference type="Ensembl" id="ENSCCRT00000136837.1">
    <property type="protein sequence ID" value="ENSCCRP00000173118.1"/>
    <property type="gene ID" value="ENSCCRG00000043418.2"/>
</dbReference>
<dbReference type="SMART" id="SM00509">
    <property type="entry name" value="TFS2N"/>
    <property type="match status" value="1"/>
</dbReference>
<evidence type="ECO:0000256" key="4">
    <source>
        <dbReference type="ARBA" id="ARBA00023015"/>
    </source>
</evidence>
<accession>A0A9J8CU22</accession>
<keyword evidence="5" id="KW-0010">Activator</keyword>
<dbReference type="InterPro" id="IPR042376">
    <property type="entry name" value="MED26"/>
</dbReference>
<evidence type="ECO:0000256" key="10">
    <source>
        <dbReference type="PROSITE-ProRule" id="PRU00649"/>
    </source>
</evidence>
<dbReference type="Gene3D" id="1.20.930.10">
    <property type="entry name" value="Conserved domain common to transcription factors TFIIS, elongin A, CRSP70"/>
    <property type="match status" value="1"/>
</dbReference>
<evidence type="ECO:0000256" key="1">
    <source>
        <dbReference type="ARBA" id="ARBA00004123"/>
    </source>
</evidence>
<dbReference type="InterPro" id="IPR017923">
    <property type="entry name" value="TFIIS_N"/>
</dbReference>
<dbReference type="SUPFAM" id="SSF47676">
    <property type="entry name" value="Conserved domain common to transcription factors TFIIS, elongin A, CRSP70"/>
    <property type="match status" value="1"/>
</dbReference>
<dbReference type="GO" id="GO:0016592">
    <property type="term" value="C:mediator complex"/>
    <property type="evidence" value="ECO:0007669"/>
    <property type="project" value="InterPro"/>
</dbReference>
<dbReference type="PANTHER" id="PTHR15201">
    <property type="entry name" value="CRSP70"/>
    <property type="match status" value="1"/>
</dbReference>
<dbReference type="PROSITE" id="PS51319">
    <property type="entry name" value="TFIIS_N"/>
    <property type="match status" value="1"/>
</dbReference>
<keyword evidence="6" id="KW-0804">Transcription</keyword>
<evidence type="ECO:0000259" key="11">
    <source>
        <dbReference type="PROSITE" id="PS51319"/>
    </source>
</evidence>
<reference evidence="12" key="2">
    <citation type="submission" date="2025-09" db="UniProtKB">
        <authorList>
            <consortium name="Ensembl"/>
        </authorList>
    </citation>
    <scope>IDENTIFICATION</scope>
</reference>
<evidence type="ECO:0000256" key="7">
    <source>
        <dbReference type="ARBA" id="ARBA00023242"/>
    </source>
</evidence>
<dbReference type="InterPro" id="IPR031416">
    <property type="entry name" value="Med26_C"/>
</dbReference>
<evidence type="ECO:0000256" key="8">
    <source>
        <dbReference type="ARBA" id="ARBA00030125"/>
    </source>
</evidence>
<dbReference type="GO" id="GO:0010628">
    <property type="term" value="P:positive regulation of gene expression"/>
    <property type="evidence" value="ECO:0007669"/>
    <property type="project" value="TreeGrafter"/>
</dbReference>
<evidence type="ECO:0000256" key="3">
    <source>
        <dbReference type="ARBA" id="ARBA00019686"/>
    </source>
</evidence>
<keyword evidence="13" id="KW-1185">Reference proteome</keyword>
<comment type="subcellular location">
    <subcellularLocation>
        <location evidence="1 10">Nucleus</location>
    </subcellularLocation>
</comment>
<dbReference type="Pfam" id="PF15693">
    <property type="entry name" value="Med26_C"/>
    <property type="match status" value="1"/>
</dbReference>
<dbReference type="PANTHER" id="PTHR15201:SF1">
    <property type="entry name" value="MEDIATOR OF RNA POLYMERASE II TRANSCRIPTION SUBUNIT 26"/>
    <property type="match status" value="1"/>
</dbReference>
<dbReference type="OMA" id="XIITSEN"/>
<dbReference type="AlphaFoldDB" id="A0A9J8CU22"/>
<evidence type="ECO:0000313" key="13">
    <source>
        <dbReference type="Proteomes" id="UP001108240"/>
    </source>
</evidence>
<dbReference type="InterPro" id="IPR003617">
    <property type="entry name" value="TFIIS/CRSP70_N_sub"/>
</dbReference>
<dbReference type="GO" id="GO:0070847">
    <property type="term" value="C:core mediator complex"/>
    <property type="evidence" value="ECO:0007669"/>
    <property type="project" value="TreeGrafter"/>
</dbReference>
<protein>
    <recommendedName>
        <fullName evidence="3">Mediator of RNA polymerase II transcription subunit 26</fullName>
    </recommendedName>
    <alternativeName>
        <fullName evidence="8">Cofactor required for Sp1 transcriptional activation subunit 7</fullName>
    </alternativeName>
    <alternativeName>
        <fullName evidence="9">Mediator complex subunit 26</fullName>
    </alternativeName>
</protein>
<organism evidence="12 13">
    <name type="scientific">Cyprinus carpio carpio</name>
    <dbReference type="NCBI Taxonomy" id="630221"/>
    <lineage>
        <taxon>Eukaryota</taxon>
        <taxon>Metazoa</taxon>
        <taxon>Chordata</taxon>
        <taxon>Craniata</taxon>
        <taxon>Vertebrata</taxon>
        <taxon>Euteleostomi</taxon>
        <taxon>Actinopterygii</taxon>
        <taxon>Neopterygii</taxon>
        <taxon>Teleostei</taxon>
        <taxon>Ostariophysi</taxon>
        <taxon>Cypriniformes</taxon>
        <taxon>Cyprinidae</taxon>
        <taxon>Cyprininae</taxon>
        <taxon>Cyprinus</taxon>
    </lineage>
</organism>
<name>A0A9J8CU22_CYPCA</name>
<dbReference type="InterPro" id="IPR035441">
    <property type="entry name" value="TFIIS/LEDGF_dom_sf"/>
</dbReference>
<reference evidence="12" key="1">
    <citation type="submission" date="2025-08" db="UniProtKB">
        <authorList>
            <consortium name="Ensembl"/>
        </authorList>
    </citation>
    <scope>IDENTIFICATION</scope>
</reference>